<evidence type="ECO:0000313" key="3">
    <source>
        <dbReference type="Proteomes" id="UP000293331"/>
    </source>
</evidence>
<comment type="caution">
    <text evidence="2">The sequence shown here is derived from an EMBL/GenBank/DDBJ whole genome shotgun (WGS) entry which is preliminary data.</text>
</comment>
<sequence>MKNIKILFVVFAVAVMALASAAFINKSTVKPVIVTNGDGFAVVELFTSEGCSSCPPADGLIAKIQKESAGKPVYILAYHVDYWNRLGWKDVFSKAEFSHRQSAYSVWLKLKGVYTPQAIVNGKTEFVGSEQGSLYNAIRTGLGKGTVTPVSLTNVNVSGHNAVLKYNAANAADNTTLQLALVQKNAVSHIKSGENNGRTLSHIQIVNELKGIPLGEHKQGETNIKLPGNFTAAGFELIAFVQNNATGEITGATRAAFTATVTASN</sequence>
<protein>
    <submittedName>
        <fullName evidence="2">DUF1223 domain-containing protein</fullName>
    </submittedName>
</protein>
<dbReference type="AlphaFoldDB" id="A0A4V1ZBM5"/>
<dbReference type="Pfam" id="PF06764">
    <property type="entry name" value="DUF1223"/>
    <property type="match status" value="1"/>
</dbReference>
<keyword evidence="1" id="KW-0732">Signal</keyword>
<organism evidence="2 3">
    <name type="scientific">Mucilaginibacter terrigena</name>
    <dbReference type="NCBI Taxonomy" id="2492395"/>
    <lineage>
        <taxon>Bacteria</taxon>
        <taxon>Pseudomonadati</taxon>
        <taxon>Bacteroidota</taxon>
        <taxon>Sphingobacteriia</taxon>
        <taxon>Sphingobacteriales</taxon>
        <taxon>Sphingobacteriaceae</taxon>
        <taxon>Mucilaginibacter</taxon>
    </lineage>
</organism>
<dbReference type="OrthoDB" id="9808254at2"/>
<evidence type="ECO:0000313" key="2">
    <source>
        <dbReference type="EMBL" id="RYU89447.1"/>
    </source>
</evidence>
<dbReference type="Proteomes" id="UP000293331">
    <property type="component" value="Unassembled WGS sequence"/>
</dbReference>
<dbReference type="PANTHER" id="PTHR36057">
    <property type="match status" value="1"/>
</dbReference>
<dbReference type="InterPro" id="IPR010634">
    <property type="entry name" value="DUF1223"/>
</dbReference>
<dbReference type="InterPro" id="IPR036249">
    <property type="entry name" value="Thioredoxin-like_sf"/>
</dbReference>
<proteinExistence type="predicted"/>
<keyword evidence="3" id="KW-1185">Reference proteome</keyword>
<dbReference type="PANTHER" id="PTHR36057:SF1">
    <property type="entry name" value="LIPOPROTEIN LIPID ATTACHMENT SITE-LIKE PROTEIN, PUTATIVE (DUF1223)-RELATED"/>
    <property type="match status" value="1"/>
</dbReference>
<evidence type="ECO:0000256" key="1">
    <source>
        <dbReference type="SAM" id="SignalP"/>
    </source>
</evidence>
<feature type="signal peptide" evidence="1">
    <location>
        <begin position="1"/>
        <end position="21"/>
    </location>
</feature>
<name>A0A4V1ZBM5_9SPHI</name>
<feature type="chain" id="PRO_5020376319" evidence="1">
    <location>
        <begin position="22"/>
        <end position="265"/>
    </location>
</feature>
<dbReference type="RefSeq" id="WP_129877306.1">
    <property type="nucleotide sequence ID" value="NZ_SEWG01000005.1"/>
</dbReference>
<accession>A0A4V1ZBM5</accession>
<dbReference type="EMBL" id="SEWG01000005">
    <property type="protein sequence ID" value="RYU89447.1"/>
    <property type="molecule type" value="Genomic_DNA"/>
</dbReference>
<reference evidence="2 3" key="1">
    <citation type="submission" date="2019-02" db="EMBL/GenBank/DDBJ databases">
        <title>Bacterial novel species Mucilaginibacter sp. 17JY9-4 isolated from soil.</title>
        <authorList>
            <person name="Jung H.-Y."/>
        </authorList>
    </citation>
    <scope>NUCLEOTIDE SEQUENCE [LARGE SCALE GENOMIC DNA]</scope>
    <source>
        <strain evidence="2 3">17JY9-4</strain>
    </source>
</reference>
<dbReference type="SUPFAM" id="SSF52833">
    <property type="entry name" value="Thioredoxin-like"/>
    <property type="match status" value="1"/>
</dbReference>
<gene>
    <name evidence="2" type="ORF">EWM62_14090</name>
</gene>